<evidence type="ECO:0000256" key="1">
    <source>
        <dbReference type="ARBA" id="ARBA00004651"/>
    </source>
</evidence>
<evidence type="ECO:0000256" key="3">
    <source>
        <dbReference type="ARBA" id="ARBA00022475"/>
    </source>
</evidence>
<proteinExistence type="inferred from homology"/>
<dbReference type="Proteomes" id="UP000886335">
    <property type="component" value="Unassembled WGS sequence"/>
</dbReference>
<evidence type="ECO:0000313" key="8">
    <source>
        <dbReference type="EMBL" id="HED30715.1"/>
    </source>
</evidence>
<dbReference type="GO" id="GO:0005886">
    <property type="term" value="C:plasma membrane"/>
    <property type="evidence" value="ECO:0007669"/>
    <property type="project" value="UniProtKB-SubCell"/>
</dbReference>
<evidence type="ECO:0000256" key="7">
    <source>
        <dbReference type="RuleBase" id="RU362048"/>
    </source>
</evidence>
<dbReference type="Pfam" id="PF01914">
    <property type="entry name" value="MarC"/>
    <property type="match status" value="1"/>
</dbReference>
<keyword evidence="4 7" id="KW-0812">Transmembrane</keyword>
<evidence type="ECO:0000256" key="6">
    <source>
        <dbReference type="ARBA" id="ARBA00023136"/>
    </source>
</evidence>
<keyword evidence="5 7" id="KW-1133">Transmembrane helix</keyword>
<feature type="transmembrane region" description="Helical" evidence="7">
    <location>
        <begin position="186"/>
        <end position="203"/>
    </location>
</feature>
<keyword evidence="3" id="KW-1003">Cell membrane</keyword>
<accession>A0A831WRD5</accession>
<feature type="transmembrane region" description="Helical" evidence="7">
    <location>
        <begin position="6"/>
        <end position="28"/>
    </location>
</feature>
<feature type="transmembrane region" description="Helical" evidence="7">
    <location>
        <begin position="143"/>
        <end position="166"/>
    </location>
</feature>
<reference evidence="8" key="1">
    <citation type="journal article" date="2020" name="mSystems">
        <title>Genome- and Community-Level Interaction Insights into Carbon Utilization and Element Cycling Functions of Hydrothermarchaeota in Hydrothermal Sediment.</title>
        <authorList>
            <person name="Zhou Z."/>
            <person name="Liu Y."/>
            <person name="Xu W."/>
            <person name="Pan J."/>
            <person name="Luo Z.H."/>
            <person name="Li M."/>
        </authorList>
    </citation>
    <scope>NUCLEOTIDE SEQUENCE [LARGE SCALE GENOMIC DNA]</scope>
    <source>
        <strain evidence="8">SpSt-1181</strain>
    </source>
</reference>
<dbReference type="PANTHER" id="PTHR33508:SF1">
    <property type="entry name" value="UPF0056 MEMBRANE PROTEIN YHCE"/>
    <property type="match status" value="1"/>
</dbReference>
<dbReference type="AlphaFoldDB" id="A0A831WRD5"/>
<name>A0A831WRD5_PROAE</name>
<feature type="transmembrane region" description="Helical" evidence="7">
    <location>
        <begin position="115"/>
        <end position="137"/>
    </location>
</feature>
<sequence length="211" mass="21986">MMKTIAIAFATFFVTIGPVDLAVLLPALTPGITSARRRDVAVKAVLIAGMVLMLFAVFGNVLLEYLGITLPAMKIAGGILLLLFGTAMVFGREIGGSRSTSEETAEALRKDDISVFPLATPLIAGPASMGAAVLLMADTGGDVLLQGAVLLGLAAVLCVTLLLFFLSDRVQKYLGVTGQHVISRTAGVLLTALAVQFLLDGLLESPLWSLS</sequence>
<feature type="transmembrane region" description="Helical" evidence="7">
    <location>
        <begin position="40"/>
        <end position="63"/>
    </location>
</feature>
<evidence type="ECO:0000256" key="4">
    <source>
        <dbReference type="ARBA" id="ARBA00022692"/>
    </source>
</evidence>
<keyword evidence="6 7" id="KW-0472">Membrane</keyword>
<dbReference type="NCBIfam" id="TIGR00427">
    <property type="entry name" value="NAAT family transporter"/>
    <property type="match status" value="1"/>
</dbReference>
<dbReference type="InterPro" id="IPR002771">
    <property type="entry name" value="Multi_antbiot-R_MarC"/>
</dbReference>
<comment type="similarity">
    <text evidence="2 7">Belongs to the UPF0056 (MarC) family.</text>
</comment>
<dbReference type="EMBL" id="DSBW01000077">
    <property type="protein sequence ID" value="HED30715.1"/>
    <property type="molecule type" value="Genomic_DNA"/>
</dbReference>
<comment type="caution">
    <text evidence="8">The sequence shown here is derived from an EMBL/GenBank/DDBJ whole genome shotgun (WGS) entry which is preliminary data.</text>
</comment>
<comment type="subcellular location">
    <subcellularLocation>
        <location evidence="1 7">Cell membrane</location>
        <topology evidence="1 7">Multi-pass membrane protein</topology>
    </subcellularLocation>
</comment>
<evidence type="ECO:0000256" key="2">
    <source>
        <dbReference type="ARBA" id="ARBA00009784"/>
    </source>
</evidence>
<protein>
    <recommendedName>
        <fullName evidence="7">UPF0056 membrane protein</fullName>
    </recommendedName>
</protein>
<evidence type="ECO:0000256" key="5">
    <source>
        <dbReference type="ARBA" id="ARBA00022989"/>
    </source>
</evidence>
<gene>
    <name evidence="8" type="ORF">ENN50_03295</name>
</gene>
<organism evidence="8">
    <name type="scientific">Prosthecochloris aestuarii</name>
    <dbReference type="NCBI Taxonomy" id="1102"/>
    <lineage>
        <taxon>Bacteria</taxon>
        <taxon>Pseudomonadati</taxon>
        <taxon>Chlorobiota</taxon>
        <taxon>Chlorobiia</taxon>
        <taxon>Chlorobiales</taxon>
        <taxon>Chlorobiaceae</taxon>
        <taxon>Prosthecochloris</taxon>
    </lineage>
</organism>
<feature type="transmembrane region" description="Helical" evidence="7">
    <location>
        <begin position="75"/>
        <end position="94"/>
    </location>
</feature>
<dbReference type="PANTHER" id="PTHR33508">
    <property type="entry name" value="UPF0056 MEMBRANE PROTEIN YHCE"/>
    <property type="match status" value="1"/>
</dbReference>